<keyword evidence="6 9" id="KW-0413">Isomerase</keyword>
<feature type="binding site" evidence="9">
    <location>
        <begin position="164"/>
        <end position="167"/>
    </location>
    <ligand>
        <name>NADP(+)</name>
        <dbReference type="ChEBI" id="CHEBI:58349"/>
    </ligand>
</feature>
<feature type="binding site" evidence="9">
    <location>
        <position position="141"/>
    </location>
    <ligand>
        <name>NADP(+)</name>
        <dbReference type="ChEBI" id="CHEBI:58349"/>
    </ligand>
</feature>
<feature type="site" description="Important for catalytic activity" evidence="9">
    <location>
        <position position="108"/>
    </location>
</feature>
<evidence type="ECO:0000259" key="10">
    <source>
        <dbReference type="Pfam" id="PF01370"/>
    </source>
</evidence>
<feature type="binding site" evidence="9">
    <location>
        <begin position="106"/>
        <end position="109"/>
    </location>
    <ligand>
        <name>NADP(+)</name>
        <dbReference type="ChEBI" id="CHEBI:58349"/>
    </ligand>
</feature>
<evidence type="ECO:0000256" key="1">
    <source>
        <dbReference type="ARBA" id="ARBA00004883"/>
    </source>
</evidence>
<organism evidence="11 12">
    <name type="scientific">Cnuella takakiae</name>
    <dbReference type="NCBI Taxonomy" id="1302690"/>
    <lineage>
        <taxon>Bacteria</taxon>
        <taxon>Pseudomonadati</taxon>
        <taxon>Bacteroidota</taxon>
        <taxon>Chitinophagia</taxon>
        <taxon>Chitinophagales</taxon>
        <taxon>Chitinophagaceae</taxon>
        <taxon>Cnuella</taxon>
    </lineage>
</organism>
<dbReference type="OrthoDB" id="9811425at2"/>
<keyword evidence="4 9" id="KW-0521">NADP</keyword>
<feature type="binding site" evidence="9">
    <location>
        <begin position="11"/>
        <end position="17"/>
    </location>
    <ligand>
        <name>NADP(+)</name>
        <dbReference type="ChEBI" id="CHEBI:58349"/>
    </ligand>
</feature>
<protein>
    <recommendedName>
        <fullName evidence="3 9">GDP-L-fucose synthase</fullName>
        <ecNumber evidence="3 9">1.1.1.271</ecNumber>
    </recommendedName>
    <alternativeName>
        <fullName evidence="9">GDP-4-keto-6-deoxy-D-mannose-3,5-epimerase-4-reductase</fullName>
    </alternativeName>
</protein>
<comment type="catalytic activity">
    <reaction evidence="8 9">
        <text>GDP-beta-L-fucose + NADP(+) = GDP-4-dehydro-alpha-D-rhamnose + NADPH + H(+)</text>
        <dbReference type="Rhea" id="RHEA:18885"/>
        <dbReference type="ChEBI" id="CHEBI:15378"/>
        <dbReference type="ChEBI" id="CHEBI:57273"/>
        <dbReference type="ChEBI" id="CHEBI:57783"/>
        <dbReference type="ChEBI" id="CHEBI:57964"/>
        <dbReference type="ChEBI" id="CHEBI:58349"/>
        <dbReference type="EC" id="1.1.1.271"/>
    </reaction>
</comment>
<dbReference type="PANTHER" id="PTHR43238:SF1">
    <property type="entry name" value="GDP-L-FUCOSE SYNTHASE"/>
    <property type="match status" value="1"/>
</dbReference>
<feature type="binding site" evidence="9">
    <location>
        <position position="210"/>
    </location>
    <ligand>
        <name>substrate</name>
    </ligand>
</feature>
<dbReference type="STRING" id="1302690.BUE76_16925"/>
<evidence type="ECO:0000256" key="4">
    <source>
        <dbReference type="ARBA" id="ARBA00022857"/>
    </source>
</evidence>
<dbReference type="PANTHER" id="PTHR43238">
    <property type="entry name" value="GDP-L-FUCOSE SYNTHASE"/>
    <property type="match status" value="1"/>
</dbReference>
<reference evidence="11 12" key="1">
    <citation type="submission" date="2016-11" db="EMBL/GenBank/DDBJ databases">
        <authorList>
            <person name="Jaros S."/>
            <person name="Januszkiewicz K."/>
            <person name="Wedrychowicz H."/>
        </authorList>
    </citation>
    <scope>NUCLEOTIDE SEQUENCE [LARGE SCALE GENOMIC DNA]</scope>
    <source>
        <strain evidence="11 12">DSM 26897</strain>
    </source>
</reference>
<dbReference type="Pfam" id="PF01370">
    <property type="entry name" value="Epimerase"/>
    <property type="match status" value="1"/>
</dbReference>
<accession>A0A1M5B8K4</accession>
<evidence type="ECO:0000256" key="6">
    <source>
        <dbReference type="ARBA" id="ARBA00023235"/>
    </source>
</evidence>
<dbReference type="GO" id="GO:0042351">
    <property type="term" value="P:'de novo' GDP-L-fucose biosynthetic process"/>
    <property type="evidence" value="ECO:0007669"/>
    <property type="project" value="UniProtKB-UniRule"/>
</dbReference>
<name>A0A1M5B8K4_9BACT</name>
<dbReference type="RefSeq" id="WP_073043167.1">
    <property type="nucleotide sequence ID" value="NZ_FQUO01000007.1"/>
</dbReference>
<evidence type="ECO:0000256" key="3">
    <source>
        <dbReference type="ARBA" id="ARBA00012371"/>
    </source>
</evidence>
<dbReference type="Gene3D" id="3.90.25.10">
    <property type="entry name" value="UDP-galactose 4-epimerase, domain 1"/>
    <property type="match status" value="1"/>
</dbReference>
<comment type="pathway">
    <text evidence="1 9">Nucleotide-sugar biosynthesis; GDP-L-fucose biosynthesis via de novo pathway; GDP-L-fucose from GDP-alpha-D-mannose: step 2/2.</text>
</comment>
<dbReference type="AlphaFoldDB" id="A0A1M5B8K4"/>
<keyword evidence="7 9" id="KW-0511">Multifunctional enzyme</keyword>
<dbReference type="EMBL" id="FQUO01000007">
    <property type="protein sequence ID" value="SHF38736.1"/>
    <property type="molecule type" value="Genomic_DNA"/>
</dbReference>
<dbReference type="GO" id="GO:0050577">
    <property type="term" value="F:GDP-L-fucose synthase activity"/>
    <property type="evidence" value="ECO:0007669"/>
    <property type="project" value="UniProtKB-UniRule"/>
</dbReference>
<feature type="binding site" evidence="9">
    <location>
        <position position="270"/>
    </location>
    <ligand>
        <name>substrate</name>
    </ligand>
</feature>
<dbReference type="Proteomes" id="UP000184368">
    <property type="component" value="Unassembled WGS sequence"/>
</dbReference>
<evidence type="ECO:0000256" key="8">
    <source>
        <dbReference type="ARBA" id="ARBA00051935"/>
    </source>
</evidence>
<dbReference type="InterPro" id="IPR036291">
    <property type="entry name" value="NAD(P)-bd_dom_sf"/>
</dbReference>
<evidence type="ECO:0000256" key="7">
    <source>
        <dbReference type="ARBA" id="ARBA00023268"/>
    </source>
</evidence>
<proteinExistence type="inferred from homology"/>
<keyword evidence="12" id="KW-1185">Reference proteome</keyword>
<dbReference type="HAMAP" id="MF_00956">
    <property type="entry name" value="GDP_fucose_synth"/>
    <property type="match status" value="1"/>
</dbReference>
<dbReference type="GO" id="GO:0070401">
    <property type="term" value="F:NADP+ binding"/>
    <property type="evidence" value="ECO:0007669"/>
    <property type="project" value="UniProtKB-UniRule"/>
</dbReference>
<feature type="active site" description="Proton donor/acceptor" evidence="9">
    <location>
        <position position="137"/>
    </location>
</feature>
<feature type="domain" description="NAD-dependent epimerase/dehydratase" evidence="10">
    <location>
        <begin position="7"/>
        <end position="238"/>
    </location>
</feature>
<feature type="binding site" evidence="9">
    <location>
        <position position="180"/>
    </location>
    <ligand>
        <name>NADP(+)</name>
        <dbReference type="ChEBI" id="CHEBI:58349"/>
    </ligand>
</feature>
<dbReference type="Gene3D" id="3.40.50.720">
    <property type="entry name" value="NAD(P)-binding Rossmann-like Domain"/>
    <property type="match status" value="1"/>
</dbReference>
<sequence>MHQNAKIYIAGHRGMVGSAILRKLQKDGYRNFVLRTSKELDLRNQQAVADFFAAEKPEYVFLAAAKVGGIVANNTYRADFLYENLMIQNNVIHQAYVQEVKKLMFLGSSCIYPKMAPQPLKEEHLLTGLLEATNEPYAIAKIAGIKMCDAYRAQYGCNFISVMPTNLYGPNDNYDLQNSHVLPALLRKMHEAKLAGAPAVELWGTGKPLREFLHADDLADACTFLMEHYNEAGLVNIGVGTDLPISNLAEMIREIVGYQGELHFDTSKPDGTPRKLMDVSKLTGLGWKASIPLKEGISSVYRERFLQDVALV</sequence>
<dbReference type="GO" id="GO:0016853">
    <property type="term" value="F:isomerase activity"/>
    <property type="evidence" value="ECO:0007669"/>
    <property type="project" value="UniProtKB-KW"/>
</dbReference>
<keyword evidence="5 9" id="KW-0560">Oxidoreductase</keyword>
<dbReference type="FunFam" id="3.40.50.720:FF:000101">
    <property type="entry name" value="GDP-L-fucose synthase"/>
    <property type="match status" value="1"/>
</dbReference>
<dbReference type="SUPFAM" id="SSF51735">
    <property type="entry name" value="NAD(P)-binding Rossmann-fold domains"/>
    <property type="match status" value="1"/>
</dbReference>
<evidence type="ECO:0000313" key="12">
    <source>
        <dbReference type="Proteomes" id="UP000184368"/>
    </source>
</evidence>
<comment type="similarity">
    <text evidence="2 9">Belongs to the NAD(P)-dependent epimerase/dehydratase family. Fucose synthase subfamily.</text>
</comment>
<feature type="binding site" evidence="9">
    <location>
        <position position="188"/>
    </location>
    <ligand>
        <name>substrate</name>
    </ligand>
</feature>
<dbReference type="InterPro" id="IPR028614">
    <property type="entry name" value="GDP_fucose/colitose_synth"/>
</dbReference>
<feature type="site" description="Important for catalytic activity" evidence="9">
    <location>
        <position position="110"/>
    </location>
</feature>
<dbReference type="UniPathway" id="UPA00128">
    <property type="reaction ID" value="UER00191"/>
</dbReference>
<evidence type="ECO:0000313" key="11">
    <source>
        <dbReference type="EMBL" id="SHF38736.1"/>
    </source>
</evidence>
<dbReference type="EC" id="1.1.1.271" evidence="3 9"/>
<evidence type="ECO:0000256" key="9">
    <source>
        <dbReference type="HAMAP-Rule" id="MF_00956"/>
    </source>
</evidence>
<dbReference type="InterPro" id="IPR001509">
    <property type="entry name" value="Epimerase_deHydtase"/>
</dbReference>
<gene>
    <name evidence="9" type="primary">fcl</name>
    <name evidence="11" type="ORF">SAMN05444008_107192</name>
</gene>
<dbReference type="CDD" id="cd05239">
    <property type="entry name" value="GDP_FS_SDR_e"/>
    <property type="match status" value="1"/>
</dbReference>
<comment type="function">
    <text evidence="9">Catalyzes the two-step NADP-dependent conversion of GDP-4-dehydro-6-deoxy-D-mannose to GDP-fucose, involving an epimerase and a reductase reaction.</text>
</comment>
<evidence type="ECO:0000256" key="5">
    <source>
        <dbReference type="ARBA" id="ARBA00023002"/>
    </source>
</evidence>
<evidence type="ECO:0000256" key="2">
    <source>
        <dbReference type="ARBA" id="ARBA00005959"/>
    </source>
</evidence>
<feature type="binding site" evidence="9">
    <location>
        <position position="203"/>
    </location>
    <ligand>
        <name>substrate</name>
    </ligand>
</feature>